<keyword evidence="10" id="KW-0964">Secreted</keyword>
<evidence type="ECO:0000259" key="25">
    <source>
        <dbReference type="Pfam" id="PF17786"/>
    </source>
</evidence>
<dbReference type="GO" id="GO:0005764">
    <property type="term" value="C:lysosome"/>
    <property type="evidence" value="ECO:0007669"/>
    <property type="project" value="UniProtKB-SubCell"/>
</dbReference>
<evidence type="ECO:0000256" key="7">
    <source>
        <dbReference type="ARBA" id="ARBA00011738"/>
    </source>
</evidence>
<comment type="subcellular location">
    <subcellularLocation>
        <location evidence="3">Lysosome</location>
    </subcellularLocation>
    <subcellularLocation>
        <location evidence="4">Secreted</location>
    </subcellularLocation>
</comment>
<dbReference type="PANTHER" id="PTHR43730:SF1">
    <property type="entry name" value="BETA-MANNOSIDASE"/>
    <property type="match status" value="1"/>
</dbReference>
<feature type="domain" description="Glycoside hydrolase family 2 catalytic" evidence="23">
    <location>
        <begin position="348"/>
        <end position="463"/>
    </location>
</feature>
<comment type="similarity">
    <text evidence="18">Belongs to the glycosyl hydrolase 2 family. Beta-mannosidase B subfamily.</text>
</comment>
<keyword evidence="15" id="KW-0458">Lysosome</keyword>
<dbReference type="GO" id="GO:0005975">
    <property type="term" value="P:carbohydrate metabolic process"/>
    <property type="evidence" value="ECO:0007669"/>
    <property type="project" value="InterPro"/>
</dbReference>
<comment type="catalytic activity">
    <reaction evidence="1">
        <text>Hydrolysis of terminal, non-reducing beta-D-mannose residues in beta-D-mannosides.</text>
        <dbReference type="EC" id="3.2.1.25"/>
    </reaction>
</comment>
<gene>
    <name evidence="27" type="primary">csxA</name>
    <name evidence="27" type="ORF">PDESU_02523</name>
</gene>
<dbReference type="AlphaFoldDB" id="A0A6C2U3M9"/>
<evidence type="ECO:0000256" key="14">
    <source>
        <dbReference type="ARBA" id="ARBA00023180"/>
    </source>
</evidence>
<evidence type="ECO:0000256" key="2">
    <source>
        <dbReference type="ARBA" id="ARBA00003150"/>
    </source>
</evidence>
<evidence type="ECO:0000256" key="16">
    <source>
        <dbReference type="ARBA" id="ARBA00023295"/>
    </source>
</evidence>
<evidence type="ECO:0000313" key="27">
    <source>
        <dbReference type="EMBL" id="VGO13966.1"/>
    </source>
</evidence>
<comment type="function">
    <text evidence="2">Exoglycosidase that cleaves the single beta-linked mannose residue from the non-reducing end of all N-linked glycoprotein oligosaccharides.</text>
</comment>
<evidence type="ECO:0000259" key="26">
    <source>
        <dbReference type="Pfam" id="PF22666"/>
    </source>
</evidence>
<dbReference type="InterPro" id="IPR006103">
    <property type="entry name" value="Glyco_hydro_2_cat"/>
</dbReference>
<evidence type="ECO:0000259" key="22">
    <source>
        <dbReference type="Pfam" id="PF00703"/>
    </source>
</evidence>
<organism evidence="27 28">
    <name type="scientific">Pontiella desulfatans</name>
    <dbReference type="NCBI Taxonomy" id="2750659"/>
    <lineage>
        <taxon>Bacteria</taxon>
        <taxon>Pseudomonadati</taxon>
        <taxon>Kiritimatiellota</taxon>
        <taxon>Kiritimatiellia</taxon>
        <taxon>Kiritimatiellales</taxon>
        <taxon>Pontiellaceae</taxon>
        <taxon>Pontiella</taxon>
    </lineage>
</organism>
<dbReference type="Pfam" id="PF22666">
    <property type="entry name" value="Glyco_hydro_2_N2"/>
    <property type="match status" value="1"/>
</dbReference>
<evidence type="ECO:0000256" key="4">
    <source>
        <dbReference type="ARBA" id="ARBA00004613"/>
    </source>
</evidence>
<evidence type="ECO:0000256" key="6">
    <source>
        <dbReference type="ARBA" id="ARBA00011245"/>
    </source>
</evidence>
<feature type="domain" description="Beta-mannosidase Ig-fold" evidence="24">
    <location>
        <begin position="789"/>
        <end position="867"/>
    </location>
</feature>
<name>A0A6C2U3M9_PONDE</name>
<dbReference type="Gene3D" id="2.60.40.10">
    <property type="entry name" value="Immunoglobulins"/>
    <property type="match status" value="3"/>
</dbReference>
<feature type="signal peptide" evidence="21">
    <location>
        <begin position="1"/>
        <end position="28"/>
    </location>
</feature>
<dbReference type="GO" id="GO:0004567">
    <property type="term" value="F:beta-mannosidase activity"/>
    <property type="evidence" value="ECO:0007669"/>
    <property type="project" value="UniProtKB-EC"/>
</dbReference>
<keyword evidence="14" id="KW-0325">Glycoprotein</keyword>
<keyword evidence="13" id="KW-1015">Disulfide bond</keyword>
<dbReference type="EC" id="3.2.1.25" evidence="8"/>
<dbReference type="InterPro" id="IPR050887">
    <property type="entry name" value="Beta-mannosidase_GH2"/>
</dbReference>
<dbReference type="GO" id="GO:0006516">
    <property type="term" value="P:glycoprotein catabolic process"/>
    <property type="evidence" value="ECO:0007669"/>
    <property type="project" value="TreeGrafter"/>
</dbReference>
<evidence type="ECO:0000256" key="3">
    <source>
        <dbReference type="ARBA" id="ARBA00004371"/>
    </source>
</evidence>
<dbReference type="SUPFAM" id="SSF49785">
    <property type="entry name" value="Galactose-binding domain-like"/>
    <property type="match status" value="1"/>
</dbReference>
<keyword evidence="28" id="KW-1185">Reference proteome</keyword>
<dbReference type="InterPro" id="IPR041447">
    <property type="entry name" value="Mannosidase_ig"/>
</dbReference>
<evidence type="ECO:0000256" key="11">
    <source>
        <dbReference type="ARBA" id="ARBA00022729"/>
    </source>
</evidence>
<sequence length="868" mass="98722">MKKHPKNNLIKLFILCQMALAGTGCAQAGSVEEELHENWSFRHLGTAKWYSATVPGCNYTDLLDNGIINDPFWRLNEADLQWVDKLDWEYKTTFSVEPSLLNHDRVELDFAGLDTYADVSLNGTNILSADNMFRNWQVDVKNHLKPGANELYILFRSPVVEGIKKHDELDYIIPVSKNDRAELGQVPGGKKVSVYNRKALYHFGWDWGPRLVSSGIWRPVKLKAWNQSRIKDLRIIQNSQSEERAQLTAVFEIEAETAGEADLAIRVDDGQVAEKSVQLNAGINTCRLDFEIQNPELWWCAGLGEPHLYDIAGTLAQGQRVDRTSHRTGIRTVKLVREKDDMGTSFFFEVNGIPVFMKGANYIPNDILPTRVSDAKYRKVIQTAVDSNFNMLRVWGGGFYENDIFYDLCDENGILVWQDFMFACAMFPSDEEFLESVRQEAIQNVKRLRNHPSVSIWCGNNEMLTALGWAEWQLIEQGLGGSDPEGAWAAVSNGYERIFHDVLPSVIEAEDPGRFYWSSSPSAGPGVNARKVGLEHGDEHYWGVWHQKKPYETYSTHIARFMSEYGFQSFPELRTIKEFALPEDYGLLTEVMKHHQRSPVGNEAIDHYLLQSYRKTKDFDSFLHVGQVLQAELIKYAAEAHRRAMPFCMGTLYWQLNDCWPVASWSSMDSSLRWKAQQYFMKKAFESMLISPFEKEGVLDLHIVSDKLQPLPGTLCLKVMDFNGKLLWTKTLDGTVPANTSTVIYSIPREEILEGIDDTRAVLLAEWVEEGTVQADALYYFRRVKDLELPEATVTHKIKPVSDGFEITLKTDQLAKNVYLTIGDEDGFFSDNYFDLLPGTDVSVLLKTDISAGTLKQVLRCSTIADTF</sequence>
<dbReference type="RefSeq" id="WP_136079496.1">
    <property type="nucleotide sequence ID" value="NZ_CAAHFG010000001.1"/>
</dbReference>
<dbReference type="Gene3D" id="3.20.20.80">
    <property type="entry name" value="Glycosidases"/>
    <property type="match status" value="1"/>
</dbReference>
<evidence type="ECO:0000256" key="5">
    <source>
        <dbReference type="ARBA" id="ARBA00004740"/>
    </source>
</evidence>
<dbReference type="InterPro" id="IPR006102">
    <property type="entry name" value="Ig-like_GH2"/>
</dbReference>
<dbReference type="FunFam" id="3.20.20.80:FF:000050">
    <property type="entry name" value="Beta-mannosidase B"/>
    <property type="match status" value="1"/>
</dbReference>
<evidence type="ECO:0000256" key="15">
    <source>
        <dbReference type="ARBA" id="ARBA00023228"/>
    </source>
</evidence>
<dbReference type="EMBL" id="CAAHFG010000001">
    <property type="protein sequence ID" value="VGO13966.1"/>
    <property type="molecule type" value="Genomic_DNA"/>
</dbReference>
<proteinExistence type="inferred from homology"/>
<dbReference type="PROSITE" id="PS51257">
    <property type="entry name" value="PROKAR_LIPOPROTEIN"/>
    <property type="match status" value="1"/>
</dbReference>
<dbReference type="InterPro" id="IPR054593">
    <property type="entry name" value="Beta-mannosidase-like_N2"/>
</dbReference>
<keyword evidence="16" id="KW-0326">Glycosidase</keyword>
<dbReference type="FunFam" id="2.60.120.260:FF:000060">
    <property type="entry name" value="Probable beta-mannosidase"/>
    <property type="match status" value="1"/>
</dbReference>
<evidence type="ECO:0000259" key="23">
    <source>
        <dbReference type="Pfam" id="PF02836"/>
    </source>
</evidence>
<keyword evidence="11 21" id="KW-0732">Signal</keyword>
<evidence type="ECO:0000256" key="1">
    <source>
        <dbReference type="ARBA" id="ARBA00000829"/>
    </source>
</evidence>
<keyword evidence="12" id="KW-0378">Hydrolase</keyword>
<dbReference type="PANTHER" id="PTHR43730">
    <property type="entry name" value="BETA-MANNOSIDASE"/>
    <property type="match status" value="1"/>
</dbReference>
<feature type="chain" id="PRO_5025435454" description="Beta-mannosidase" evidence="21">
    <location>
        <begin position="29"/>
        <end position="868"/>
    </location>
</feature>
<dbReference type="InterPro" id="IPR036156">
    <property type="entry name" value="Beta-gal/glucu_dom_sf"/>
</dbReference>
<dbReference type="InterPro" id="IPR017853">
    <property type="entry name" value="GH"/>
</dbReference>
<dbReference type="InterPro" id="IPR013783">
    <property type="entry name" value="Ig-like_fold"/>
</dbReference>
<dbReference type="InterPro" id="IPR041625">
    <property type="entry name" value="Beta-mannosidase_Ig"/>
</dbReference>
<evidence type="ECO:0000256" key="17">
    <source>
        <dbReference type="ARBA" id="ARBA00032581"/>
    </source>
</evidence>
<comment type="subunit">
    <text evidence="7">Homodimer.</text>
</comment>
<dbReference type="InterPro" id="IPR008979">
    <property type="entry name" value="Galactose-bd-like_sf"/>
</dbReference>
<feature type="domain" description="Mannosidase Ig/CBM-like" evidence="25">
    <location>
        <begin position="698"/>
        <end position="786"/>
    </location>
</feature>
<evidence type="ECO:0000256" key="20">
    <source>
        <dbReference type="ARBA" id="ARBA00041614"/>
    </source>
</evidence>
<comment type="pathway">
    <text evidence="5">Glycan metabolism; N-glycan degradation.</text>
</comment>
<dbReference type="SUPFAM" id="SSF51445">
    <property type="entry name" value="(Trans)glycosidases"/>
    <property type="match status" value="1"/>
</dbReference>
<evidence type="ECO:0000313" key="28">
    <source>
        <dbReference type="Proteomes" id="UP000366872"/>
    </source>
</evidence>
<dbReference type="Gene3D" id="2.60.120.260">
    <property type="entry name" value="Galactose-binding domain-like"/>
    <property type="match status" value="1"/>
</dbReference>
<feature type="domain" description="Glycoside hydrolase family 2 immunoglobulin-like beta-sandwich" evidence="22">
    <location>
        <begin position="229"/>
        <end position="331"/>
    </location>
</feature>
<evidence type="ECO:0000256" key="21">
    <source>
        <dbReference type="SAM" id="SignalP"/>
    </source>
</evidence>
<evidence type="ECO:0000256" key="9">
    <source>
        <dbReference type="ARBA" id="ARBA00015707"/>
    </source>
</evidence>
<dbReference type="Pfam" id="PF00703">
    <property type="entry name" value="Glyco_hydro_2"/>
    <property type="match status" value="1"/>
</dbReference>
<evidence type="ECO:0000259" key="24">
    <source>
        <dbReference type="Pfam" id="PF17753"/>
    </source>
</evidence>
<dbReference type="Pfam" id="PF17786">
    <property type="entry name" value="Mannosidase_ig"/>
    <property type="match status" value="1"/>
</dbReference>
<evidence type="ECO:0000256" key="19">
    <source>
        <dbReference type="ARBA" id="ARBA00041069"/>
    </source>
</evidence>
<comment type="subunit">
    <text evidence="6">Monomer.</text>
</comment>
<dbReference type="GO" id="GO:0005576">
    <property type="term" value="C:extracellular region"/>
    <property type="evidence" value="ECO:0007669"/>
    <property type="project" value="UniProtKB-SubCell"/>
</dbReference>
<protein>
    <recommendedName>
        <fullName evidence="9">Beta-mannosidase</fullName>
        <ecNumber evidence="8">3.2.1.25</ecNumber>
    </recommendedName>
    <alternativeName>
        <fullName evidence="19">Beta-mannosidase B</fullName>
    </alternativeName>
    <alternativeName>
        <fullName evidence="17">Lysosomal beta A mannosidase</fullName>
    </alternativeName>
    <alternativeName>
        <fullName evidence="20">Mannanase B</fullName>
    </alternativeName>
</protein>
<evidence type="ECO:0000256" key="10">
    <source>
        <dbReference type="ARBA" id="ARBA00022525"/>
    </source>
</evidence>
<dbReference type="Pfam" id="PF17753">
    <property type="entry name" value="Ig_mannosidase"/>
    <property type="match status" value="1"/>
</dbReference>
<evidence type="ECO:0000256" key="13">
    <source>
        <dbReference type="ARBA" id="ARBA00023157"/>
    </source>
</evidence>
<dbReference type="Pfam" id="PF02836">
    <property type="entry name" value="Glyco_hydro_2_C"/>
    <property type="match status" value="1"/>
</dbReference>
<evidence type="ECO:0000256" key="8">
    <source>
        <dbReference type="ARBA" id="ARBA00012754"/>
    </source>
</evidence>
<dbReference type="SUPFAM" id="SSF49303">
    <property type="entry name" value="beta-Galactosidase/glucuronidase domain"/>
    <property type="match status" value="3"/>
</dbReference>
<feature type="domain" description="Beta-mannosidase-like galactose-binding" evidence="26">
    <location>
        <begin position="39"/>
        <end position="218"/>
    </location>
</feature>
<evidence type="ECO:0000256" key="18">
    <source>
        <dbReference type="ARBA" id="ARBA00038429"/>
    </source>
</evidence>
<evidence type="ECO:0000256" key="12">
    <source>
        <dbReference type="ARBA" id="ARBA00022801"/>
    </source>
</evidence>
<reference evidence="27 28" key="1">
    <citation type="submission" date="2019-04" db="EMBL/GenBank/DDBJ databases">
        <authorList>
            <person name="Van Vliet M D."/>
        </authorList>
    </citation>
    <scope>NUCLEOTIDE SEQUENCE [LARGE SCALE GENOMIC DNA]</scope>
    <source>
        <strain evidence="27 28">F1</strain>
    </source>
</reference>
<accession>A0A6C2U3M9</accession>
<dbReference type="Proteomes" id="UP000366872">
    <property type="component" value="Unassembled WGS sequence"/>
</dbReference>